<dbReference type="GO" id="GO:0006152">
    <property type="term" value="P:purine nucleoside catabolic process"/>
    <property type="evidence" value="ECO:0007669"/>
    <property type="project" value="TreeGrafter"/>
</dbReference>
<feature type="compositionally biased region" description="Basic and acidic residues" evidence="4">
    <location>
        <begin position="394"/>
        <end position="403"/>
    </location>
</feature>
<organism evidence="6 7">
    <name type="scientific">Sphaerulina musiva (strain SO2202)</name>
    <name type="common">Poplar stem canker fungus</name>
    <name type="synonym">Septoria musiva</name>
    <dbReference type="NCBI Taxonomy" id="692275"/>
    <lineage>
        <taxon>Eukaryota</taxon>
        <taxon>Fungi</taxon>
        <taxon>Dikarya</taxon>
        <taxon>Ascomycota</taxon>
        <taxon>Pezizomycotina</taxon>
        <taxon>Dothideomycetes</taxon>
        <taxon>Dothideomycetidae</taxon>
        <taxon>Mycosphaerellales</taxon>
        <taxon>Mycosphaerellaceae</taxon>
        <taxon>Sphaerulina</taxon>
    </lineage>
</organism>
<dbReference type="OMA" id="RNVVSMF"/>
<gene>
    <name evidence="6" type="ORF">SEPMUDRAFT_146525</name>
</gene>
<dbReference type="InterPro" id="IPR036452">
    <property type="entry name" value="Ribo_hydro-like"/>
</dbReference>
<evidence type="ECO:0000313" key="7">
    <source>
        <dbReference type="Proteomes" id="UP000016931"/>
    </source>
</evidence>
<dbReference type="eggNOG" id="KOG2938">
    <property type="taxonomic scope" value="Eukaryota"/>
</dbReference>
<dbReference type="GO" id="GO:0008477">
    <property type="term" value="F:purine nucleosidase activity"/>
    <property type="evidence" value="ECO:0007669"/>
    <property type="project" value="TreeGrafter"/>
</dbReference>
<evidence type="ECO:0000313" key="6">
    <source>
        <dbReference type="EMBL" id="EMF17532.1"/>
    </source>
</evidence>
<dbReference type="EMBL" id="KB456260">
    <property type="protein sequence ID" value="EMF17532.1"/>
    <property type="molecule type" value="Genomic_DNA"/>
</dbReference>
<dbReference type="HOGENOM" id="CLU_036838_9_0_1"/>
<dbReference type="GeneID" id="27900844"/>
<dbReference type="PANTHER" id="PTHR12304:SF56">
    <property type="entry name" value="HYDROLASE, PUTATIVE (AFU_ORTHOLOGUE AFUA_1G11790)-RELATED"/>
    <property type="match status" value="1"/>
</dbReference>
<dbReference type="RefSeq" id="XP_016765653.1">
    <property type="nucleotide sequence ID" value="XM_016903707.1"/>
</dbReference>
<evidence type="ECO:0000256" key="1">
    <source>
        <dbReference type="ARBA" id="ARBA00009176"/>
    </source>
</evidence>
<dbReference type="Pfam" id="PF01156">
    <property type="entry name" value="IU_nuc_hydro"/>
    <property type="match status" value="1"/>
</dbReference>
<evidence type="ECO:0000256" key="3">
    <source>
        <dbReference type="ARBA" id="ARBA00023295"/>
    </source>
</evidence>
<keyword evidence="3" id="KW-0326">Glycosidase</keyword>
<evidence type="ECO:0000259" key="5">
    <source>
        <dbReference type="Pfam" id="PF01156"/>
    </source>
</evidence>
<dbReference type="Proteomes" id="UP000016931">
    <property type="component" value="Unassembled WGS sequence"/>
</dbReference>
<dbReference type="Gene3D" id="3.90.245.10">
    <property type="entry name" value="Ribonucleoside hydrolase-like"/>
    <property type="match status" value="1"/>
</dbReference>
<accession>N1QMG6</accession>
<proteinExistence type="inferred from homology"/>
<evidence type="ECO:0000256" key="2">
    <source>
        <dbReference type="ARBA" id="ARBA00022801"/>
    </source>
</evidence>
<feature type="compositionally biased region" description="Pro residues" evidence="4">
    <location>
        <begin position="246"/>
        <end position="255"/>
    </location>
</feature>
<feature type="region of interest" description="Disordered" evidence="4">
    <location>
        <begin position="242"/>
        <end position="262"/>
    </location>
</feature>
<dbReference type="STRING" id="692275.N1QMG6"/>
<protein>
    <submittedName>
        <fullName evidence="6">Inosine-uridine preferring nucleoside hydrolase</fullName>
    </submittedName>
</protein>
<comment type="similarity">
    <text evidence="1">Belongs to the IUNH family.</text>
</comment>
<dbReference type="GO" id="GO:0005829">
    <property type="term" value="C:cytosol"/>
    <property type="evidence" value="ECO:0007669"/>
    <property type="project" value="TreeGrafter"/>
</dbReference>
<feature type="region of interest" description="Disordered" evidence="4">
    <location>
        <begin position="389"/>
        <end position="409"/>
    </location>
</feature>
<dbReference type="OrthoDB" id="5783963at2759"/>
<dbReference type="PANTHER" id="PTHR12304">
    <property type="entry name" value="INOSINE-URIDINE PREFERRING NUCLEOSIDE HYDROLASE"/>
    <property type="match status" value="1"/>
</dbReference>
<sequence length="445" mass="49067">MARKIIIDTDPGVDDVLAMLLALSALPEELEVLLLSVTYGNIDVQNCLRNVVSMFFHIEKEIEWRQAQGKPLGFDALRKTKPIVAVGSEHPLTDQMLMADFFHGRDGLGGIHGTHPHMTPDETWKSLFEKASSSSADADKEIATELRSEHAMFTASKASAVDEMLRLLRENEADTITIVAVGPLTNLAHAAALDPETFLKAKEIVVMGGNVTEIGNMTPVAEFNTFADSVAAARVYALTSPTPKTTMPPTPPTPVAPSHTDQAPPYLADYPEHLSRQLTVSLFPLDITNRHEITRGLFRTLSEPLIQSGSPLAHWVSAFLHSTFDKVESLQQDVVGDAVGLQLHDPLCIWYCMAADHASSQWHLKQDEDLRVETSGQWTRGMCVVDRRTRKKRPEGDEGERPGDSGNWLSLRGGNRIRICTGTPQTVEQQGQHFGEVLVKRIFAL</sequence>
<keyword evidence="7" id="KW-1185">Reference proteome</keyword>
<dbReference type="InterPro" id="IPR023186">
    <property type="entry name" value="IUNH"/>
</dbReference>
<reference evidence="6 7" key="1">
    <citation type="journal article" date="2012" name="PLoS Pathog.">
        <title>Diverse lifestyles and strategies of plant pathogenesis encoded in the genomes of eighteen Dothideomycetes fungi.</title>
        <authorList>
            <person name="Ohm R.A."/>
            <person name="Feau N."/>
            <person name="Henrissat B."/>
            <person name="Schoch C.L."/>
            <person name="Horwitz B.A."/>
            <person name="Barry K.W."/>
            <person name="Condon B.J."/>
            <person name="Copeland A.C."/>
            <person name="Dhillon B."/>
            <person name="Glaser F."/>
            <person name="Hesse C.N."/>
            <person name="Kosti I."/>
            <person name="LaButti K."/>
            <person name="Lindquist E.A."/>
            <person name="Lucas S."/>
            <person name="Salamov A.A."/>
            <person name="Bradshaw R.E."/>
            <person name="Ciuffetti L."/>
            <person name="Hamelin R.C."/>
            <person name="Kema G.H.J."/>
            <person name="Lawrence C."/>
            <person name="Scott J.A."/>
            <person name="Spatafora J.W."/>
            <person name="Turgeon B.G."/>
            <person name="de Wit P.J.G.M."/>
            <person name="Zhong S."/>
            <person name="Goodwin S.B."/>
            <person name="Grigoriev I.V."/>
        </authorList>
    </citation>
    <scope>NUCLEOTIDE SEQUENCE [LARGE SCALE GENOMIC DNA]</scope>
    <source>
        <strain evidence="6 7">SO2202</strain>
    </source>
</reference>
<keyword evidence="2 6" id="KW-0378">Hydrolase</keyword>
<dbReference type="InterPro" id="IPR001910">
    <property type="entry name" value="Inosine/uridine_hydrolase_dom"/>
</dbReference>
<evidence type="ECO:0000256" key="4">
    <source>
        <dbReference type="SAM" id="MobiDB-lite"/>
    </source>
</evidence>
<name>N1QMG6_SPHMS</name>
<dbReference type="AlphaFoldDB" id="N1QMG6"/>
<dbReference type="SUPFAM" id="SSF53590">
    <property type="entry name" value="Nucleoside hydrolase"/>
    <property type="match status" value="1"/>
</dbReference>
<feature type="domain" description="Inosine/uridine-preferring nucleoside hydrolase" evidence="5">
    <location>
        <begin position="5"/>
        <end position="394"/>
    </location>
</feature>